<dbReference type="InterPro" id="IPR003829">
    <property type="entry name" value="Pirin_N_dom"/>
</dbReference>
<keyword evidence="5" id="KW-1133">Transmembrane helix</keyword>
<feature type="transmembrane region" description="Helical" evidence="5">
    <location>
        <begin position="6"/>
        <end position="30"/>
    </location>
</feature>
<evidence type="ECO:0000313" key="6">
    <source>
        <dbReference type="EMBL" id="CAB3977310.1"/>
    </source>
</evidence>
<comment type="caution">
    <text evidence="6">The sequence shown here is derived from an EMBL/GenBank/DDBJ whole genome shotgun (WGS) entry which is preliminary data.</text>
</comment>
<dbReference type="AlphaFoldDB" id="A0A7D9D5A8"/>
<dbReference type="Proteomes" id="UP001152795">
    <property type="component" value="Unassembled WGS sequence"/>
</dbReference>
<proteinExistence type="inferred from homology"/>
<feature type="binding site" evidence="2">
    <location>
        <position position="95"/>
    </location>
    <ligand>
        <name>Fe cation</name>
        <dbReference type="ChEBI" id="CHEBI:24875"/>
    </ligand>
</feature>
<reference evidence="6" key="1">
    <citation type="submission" date="2020-04" db="EMBL/GenBank/DDBJ databases">
        <authorList>
            <person name="Alioto T."/>
            <person name="Alioto T."/>
            <person name="Gomez Garrido J."/>
        </authorList>
    </citation>
    <scope>NUCLEOTIDE SEQUENCE</scope>
    <source>
        <strain evidence="6">A484AB</strain>
    </source>
</reference>
<comment type="cofactor">
    <cofactor evidence="2">
        <name>Fe cation</name>
        <dbReference type="ChEBI" id="CHEBI:24875"/>
    </cofactor>
    <text evidence="2">Binds 1 Fe cation per subunit.</text>
</comment>
<dbReference type="SUPFAM" id="SSF51182">
    <property type="entry name" value="RmlC-like cupins"/>
    <property type="match status" value="1"/>
</dbReference>
<keyword evidence="2" id="KW-0408">Iron</keyword>
<feature type="region of interest" description="Disordered" evidence="4">
    <location>
        <begin position="329"/>
        <end position="348"/>
    </location>
</feature>
<sequence length="348" mass="38462">MNDAQYSLVIVTKFVIVVWVYCVTSTTTVFCEKQDMERSIAKLETARQKREGGGFLVRRPVGDKIDFSACDPFLMLDHMGPADYGPGEAVGAPDHPHRGFETVTYIIEGSMSHKDSAGNSGDLLPGWVQWMTAGSGVVHSEMPSEELLKNGGRLEGFQLWVNLPKKDKMIRPRYQDTAAEKIPVVKSNDGKTTVKVIAGESLGTKAVIETRSPILYLDIHVSPDGSFTQKIPSDFNCFVYTWRGSGFIGETAVKMGQVALLSKNGEQVTIKGGEKETIHVLLIGGIPLNEPIAHRGPFVMNTWEEIDQAIRDYHSGKLGKIAGEEERYEKTRSAVQQQKNTGTWRDSL</sequence>
<dbReference type="Gene3D" id="2.60.120.10">
    <property type="entry name" value="Jelly Rolls"/>
    <property type="match status" value="2"/>
</dbReference>
<dbReference type="EMBL" id="CACRXK020000041">
    <property type="protein sequence ID" value="CAB3977310.1"/>
    <property type="molecule type" value="Genomic_DNA"/>
</dbReference>
<dbReference type="Pfam" id="PF02678">
    <property type="entry name" value="Pirin"/>
    <property type="match status" value="1"/>
</dbReference>
<evidence type="ECO:0000256" key="3">
    <source>
        <dbReference type="RuleBase" id="RU003457"/>
    </source>
</evidence>
<dbReference type="InterPro" id="IPR008778">
    <property type="entry name" value="Pirin_C_dom"/>
</dbReference>
<feature type="binding site" evidence="2">
    <location>
        <position position="141"/>
    </location>
    <ligand>
        <name>Fe cation</name>
        <dbReference type="ChEBI" id="CHEBI:24875"/>
    </ligand>
</feature>
<gene>
    <name evidence="6" type="ORF">PACLA_8A086215</name>
</gene>
<evidence type="ECO:0000256" key="4">
    <source>
        <dbReference type="SAM" id="MobiDB-lite"/>
    </source>
</evidence>
<comment type="similarity">
    <text evidence="1 3">Belongs to the pirin family.</text>
</comment>
<feature type="binding site" evidence="2">
    <location>
        <position position="97"/>
    </location>
    <ligand>
        <name>Fe cation</name>
        <dbReference type="ChEBI" id="CHEBI:24875"/>
    </ligand>
</feature>
<evidence type="ECO:0000256" key="2">
    <source>
        <dbReference type="PIRSR" id="PIRSR006232-1"/>
    </source>
</evidence>
<keyword evidence="7" id="KW-1185">Reference proteome</keyword>
<organism evidence="6 7">
    <name type="scientific">Paramuricea clavata</name>
    <name type="common">Red gorgonian</name>
    <name type="synonym">Violescent sea-whip</name>
    <dbReference type="NCBI Taxonomy" id="317549"/>
    <lineage>
        <taxon>Eukaryota</taxon>
        <taxon>Metazoa</taxon>
        <taxon>Cnidaria</taxon>
        <taxon>Anthozoa</taxon>
        <taxon>Octocorallia</taxon>
        <taxon>Malacalcyonacea</taxon>
        <taxon>Plexauridae</taxon>
        <taxon>Paramuricea</taxon>
    </lineage>
</organism>
<dbReference type="InterPro" id="IPR011051">
    <property type="entry name" value="RmlC_Cupin_sf"/>
</dbReference>
<evidence type="ECO:0000256" key="1">
    <source>
        <dbReference type="ARBA" id="ARBA00008416"/>
    </source>
</evidence>
<dbReference type="OrthoDB" id="198735at2759"/>
<dbReference type="PANTHER" id="PTHR13903:SF31">
    <property type="entry name" value="CUPIN-DOMAIN CONTAINING PROTEIN"/>
    <property type="match status" value="1"/>
</dbReference>
<feature type="binding site" evidence="2">
    <location>
        <position position="139"/>
    </location>
    <ligand>
        <name>Fe cation</name>
        <dbReference type="ChEBI" id="CHEBI:24875"/>
    </ligand>
</feature>
<keyword evidence="2" id="KW-0479">Metal-binding</keyword>
<dbReference type="PANTHER" id="PTHR13903">
    <property type="entry name" value="PIRIN-RELATED"/>
    <property type="match status" value="1"/>
</dbReference>
<dbReference type="Pfam" id="PF05726">
    <property type="entry name" value="Pirin_C"/>
    <property type="match status" value="1"/>
</dbReference>
<dbReference type="InterPro" id="IPR012093">
    <property type="entry name" value="Pirin"/>
</dbReference>
<dbReference type="PIRSF" id="PIRSF006232">
    <property type="entry name" value="Pirin"/>
    <property type="match status" value="1"/>
</dbReference>
<accession>A0A7D9D5A8</accession>
<keyword evidence="5" id="KW-0812">Transmembrane</keyword>
<dbReference type="CDD" id="cd02909">
    <property type="entry name" value="cupin_pirin_N"/>
    <property type="match status" value="1"/>
</dbReference>
<name>A0A7D9D5A8_PARCT</name>
<feature type="compositionally biased region" description="Polar residues" evidence="4">
    <location>
        <begin position="333"/>
        <end position="348"/>
    </location>
</feature>
<dbReference type="InterPro" id="IPR014710">
    <property type="entry name" value="RmlC-like_jellyroll"/>
</dbReference>
<keyword evidence="5" id="KW-0472">Membrane</keyword>
<evidence type="ECO:0000256" key="5">
    <source>
        <dbReference type="SAM" id="Phobius"/>
    </source>
</evidence>
<dbReference type="CDD" id="cd02247">
    <property type="entry name" value="cupin_pirin_C"/>
    <property type="match status" value="1"/>
</dbReference>
<evidence type="ECO:0000313" key="7">
    <source>
        <dbReference type="Proteomes" id="UP001152795"/>
    </source>
</evidence>
<protein>
    <submittedName>
        <fullName evidence="6">Uncharacterized protein</fullName>
    </submittedName>
</protein>
<dbReference type="GO" id="GO:0046872">
    <property type="term" value="F:metal ion binding"/>
    <property type="evidence" value="ECO:0007669"/>
    <property type="project" value="UniProtKB-KW"/>
</dbReference>